<evidence type="ECO:0000256" key="9">
    <source>
        <dbReference type="ARBA" id="ARBA00061535"/>
    </source>
</evidence>
<dbReference type="EC" id="2.3.2.6" evidence="10 15"/>
<dbReference type="OrthoDB" id="9790282at2"/>
<keyword evidence="3 15" id="KW-0808">Transferase</keyword>
<dbReference type="Gene3D" id="3.30.70.3550">
    <property type="entry name" value="Leucyl/phenylalanyl-tRNA-protein transferase, N-terminal domain"/>
    <property type="match status" value="1"/>
</dbReference>
<dbReference type="PANTHER" id="PTHR30098">
    <property type="entry name" value="LEUCYL/PHENYLALANYL-TRNA--PROTEIN TRANSFERASE"/>
    <property type="match status" value="1"/>
</dbReference>
<evidence type="ECO:0000256" key="15">
    <source>
        <dbReference type="HAMAP-Rule" id="MF_00688"/>
    </source>
</evidence>
<keyword evidence="2 15" id="KW-0963">Cytoplasm</keyword>
<organism evidence="16 17">
    <name type="scientific">Eubacterium oxidoreducens</name>
    <dbReference type="NCBI Taxonomy" id="1732"/>
    <lineage>
        <taxon>Bacteria</taxon>
        <taxon>Bacillati</taxon>
        <taxon>Bacillota</taxon>
        <taxon>Clostridia</taxon>
        <taxon>Eubacteriales</taxon>
        <taxon>Eubacteriaceae</taxon>
        <taxon>Eubacterium</taxon>
    </lineage>
</organism>
<comment type="subcellular location">
    <subcellularLocation>
        <location evidence="1 15">Cytoplasm</location>
    </subcellularLocation>
</comment>
<reference evidence="16 17" key="1">
    <citation type="submission" date="2016-10" db="EMBL/GenBank/DDBJ databases">
        <authorList>
            <person name="de Groot N.N."/>
        </authorList>
    </citation>
    <scope>NUCLEOTIDE SEQUENCE [LARGE SCALE GENOMIC DNA]</scope>
    <source>
        <strain evidence="16 17">DSM 3217</strain>
    </source>
</reference>
<evidence type="ECO:0000256" key="1">
    <source>
        <dbReference type="ARBA" id="ARBA00004496"/>
    </source>
</evidence>
<dbReference type="InterPro" id="IPR042203">
    <property type="entry name" value="Leu/Phe-tRNA_Trfase_C"/>
</dbReference>
<comment type="similarity">
    <text evidence="9 15">Belongs to the L/F-transferase family.</text>
</comment>
<dbReference type="InterPro" id="IPR016181">
    <property type="entry name" value="Acyl_CoA_acyltransferase"/>
</dbReference>
<dbReference type="GO" id="GO:0030163">
    <property type="term" value="P:protein catabolic process"/>
    <property type="evidence" value="ECO:0007669"/>
    <property type="project" value="UniProtKB-UniRule"/>
</dbReference>
<evidence type="ECO:0000313" key="16">
    <source>
        <dbReference type="EMBL" id="SDB12038.1"/>
    </source>
</evidence>
<evidence type="ECO:0000256" key="11">
    <source>
        <dbReference type="ARBA" id="ARBA00074372"/>
    </source>
</evidence>
<dbReference type="Gene3D" id="3.40.630.70">
    <property type="entry name" value="Leucyl/phenylalanyl-tRNA-protein transferase, C-terminal domain"/>
    <property type="match status" value="1"/>
</dbReference>
<dbReference type="PANTHER" id="PTHR30098:SF2">
    <property type="entry name" value="LEUCYL_PHENYLALANYL-TRNA--PROTEIN TRANSFERASE"/>
    <property type="match status" value="1"/>
</dbReference>
<dbReference type="HAMAP" id="MF_00688">
    <property type="entry name" value="Leu_Phe_trans"/>
    <property type="match status" value="1"/>
</dbReference>
<comment type="function">
    <text evidence="8 15">Functions in the N-end rule pathway of protein degradation where it conjugates Leu, Phe and, less efficiently, Met from aminoacyl-tRNAs to the N-termini of proteins containing an N-terminal arginine or lysine.</text>
</comment>
<evidence type="ECO:0000256" key="4">
    <source>
        <dbReference type="ARBA" id="ARBA00023315"/>
    </source>
</evidence>
<evidence type="ECO:0000256" key="5">
    <source>
        <dbReference type="ARBA" id="ARBA00050607"/>
    </source>
</evidence>
<dbReference type="Proteomes" id="UP000199228">
    <property type="component" value="Unassembled WGS sequence"/>
</dbReference>
<proteinExistence type="inferred from homology"/>
<evidence type="ECO:0000256" key="8">
    <source>
        <dbReference type="ARBA" id="ARBA00054043"/>
    </source>
</evidence>
<evidence type="ECO:0000256" key="12">
    <source>
        <dbReference type="ARBA" id="ARBA00077136"/>
    </source>
</evidence>
<evidence type="ECO:0000256" key="13">
    <source>
        <dbReference type="ARBA" id="ARBA00077165"/>
    </source>
</evidence>
<name>A0A1G6AUI2_EUBOX</name>
<keyword evidence="4 15" id="KW-0012">Acyltransferase</keyword>
<evidence type="ECO:0000256" key="10">
    <source>
        <dbReference type="ARBA" id="ARBA00066767"/>
    </source>
</evidence>
<dbReference type="STRING" id="1732.SAMN02910417_00901"/>
<keyword evidence="17" id="KW-1185">Reference proteome</keyword>
<evidence type="ECO:0000256" key="14">
    <source>
        <dbReference type="ARBA" id="ARBA00083640"/>
    </source>
</evidence>
<dbReference type="RefSeq" id="WP_090172677.1">
    <property type="nucleotide sequence ID" value="NZ_FMXR01000007.1"/>
</dbReference>
<dbReference type="Pfam" id="PF03588">
    <property type="entry name" value="Leu_Phe_trans"/>
    <property type="match status" value="1"/>
</dbReference>
<dbReference type="InterPro" id="IPR004616">
    <property type="entry name" value="Leu/Phe-tRNA_Trfase"/>
</dbReference>
<dbReference type="GO" id="GO:0008914">
    <property type="term" value="F:leucyl-tRNA--protein transferase activity"/>
    <property type="evidence" value="ECO:0007669"/>
    <property type="project" value="UniProtKB-UniRule"/>
</dbReference>
<dbReference type="NCBIfam" id="TIGR00667">
    <property type="entry name" value="aat"/>
    <property type="match status" value="1"/>
</dbReference>
<evidence type="ECO:0000256" key="6">
    <source>
        <dbReference type="ARBA" id="ARBA00050652"/>
    </source>
</evidence>
<comment type="catalytic activity">
    <reaction evidence="7 15">
        <text>N-terminal L-lysyl-[protein] + L-leucyl-tRNA(Leu) = N-terminal L-leucyl-L-lysyl-[protein] + tRNA(Leu) + H(+)</text>
        <dbReference type="Rhea" id="RHEA:12340"/>
        <dbReference type="Rhea" id="RHEA-COMP:9613"/>
        <dbReference type="Rhea" id="RHEA-COMP:9622"/>
        <dbReference type="Rhea" id="RHEA-COMP:12670"/>
        <dbReference type="Rhea" id="RHEA-COMP:12671"/>
        <dbReference type="ChEBI" id="CHEBI:15378"/>
        <dbReference type="ChEBI" id="CHEBI:65249"/>
        <dbReference type="ChEBI" id="CHEBI:78442"/>
        <dbReference type="ChEBI" id="CHEBI:78494"/>
        <dbReference type="ChEBI" id="CHEBI:133043"/>
        <dbReference type="EC" id="2.3.2.6"/>
    </reaction>
</comment>
<gene>
    <name evidence="15" type="primary">aat</name>
    <name evidence="16" type="ORF">SAMN02910417_00901</name>
</gene>
<dbReference type="GO" id="GO:0005737">
    <property type="term" value="C:cytoplasm"/>
    <property type="evidence" value="ECO:0007669"/>
    <property type="project" value="UniProtKB-SubCell"/>
</dbReference>
<comment type="catalytic activity">
    <reaction evidence="5 15">
        <text>L-phenylalanyl-tRNA(Phe) + an N-terminal L-alpha-aminoacyl-[protein] = an N-terminal L-phenylalanyl-L-alpha-aminoacyl-[protein] + tRNA(Phe)</text>
        <dbReference type="Rhea" id="RHEA:43632"/>
        <dbReference type="Rhea" id="RHEA-COMP:9668"/>
        <dbReference type="Rhea" id="RHEA-COMP:9699"/>
        <dbReference type="Rhea" id="RHEA-COMP:10636"/>
        <dbReference type="Rhea" id="RHEA-COMP:10637"/>
        <dbReference type="ChEBI" id="CHEBI:78442"/>
        <dbReference type="ChEBI" id="CHEBI:78531"/>
        <dbReference type="ChEBI" id="CHEBI:78597"/>
        <dbReference type="ChEBI" id="CHEBI:83561"/>
        <dbReference type="EC" id="2.3.2.6"/>
    </reaction>
</comment>
<comment type="catalytic activity">
    <reaction evidence="6 15">
        <text>N-terminal L-arginyl-[protein] + L-leucyl-tRNA(Leu) = N-terminal L-leucyl-L-arginyl-[protein] + tRNA(Leu) + H(+)</text>
        <dbReference type="Rhea" id="RHEA:50416"/>
        <dbReference type="Rhea" id="RHEA-COMP:9613"/>
        <dbReference type="Rhea" id="RHEA-COMP:9622"/>
        <dbReference type="Rhea" id="RHEA-COMP:12672"/>
        <dbReference type="Rhea" id="RHEA-COMP:12673"/>
        <dbReference type="ChEBI" id="CHEBI:15378"/>
        <dbReference type="ChEBI" id="CHEBI:64719"/>
        <dbReference type="ChEBI" id="CHEBI:78442"/>
        <dbReference type="ChEBI" id="CHEBI:78494"/>
        <dbReference type="ChEBI" id="CHEBI:133044"/>
        <dbReference type="EC" id="2.3.2.6"/>
    </reaction>
</comment>
<dbReference type="AlphaFoldDB" id="A0A1G6AUI2"/>
<evidence type="ECO:0000256" key="3">
    <source>
        <dbReference type="ARBA" id="ARBA00022679"/>
    </source>
</evidence>
<evidence type="ECO:0000256" key="2">
    <source>
        <dbReference type="ARBA" id="ARBA00022490"/>
    </source>
</evidence>
<dbReference type="EMBL" id="FMXR01000007">
    <property type="protein sequence ID" value="SDB12038.1"/>
    <property type="molecule type" value="Genomic_DNA"/>
</dbReference>
<dbReference type="SUPFAM" id="SSF55729">
    <property type="entry name" value="Acyl-CoA N-acyltransferases (Nat)"/>
    <property type="match status" value="1"/>
</dbReference>
<protein>
    <recommendedName>
        <fullName evidence="11 15">Leucyl/phenylalanyl-tRNA--protein transferase</fullName>
        <ecNumber evidence="10 15">2.3.2.6</ecNumber>
    </recommendedName>
    <alternativeName>
        <fullName evidence="12 15">L/F-transferase</fullName>
    </alternativeName>
    <alternativeName>
        <fullName evidence="13 15">Leucyltransferase</fullName>
    </alternativeName>
    <alternativeName>
        <fullName evidence="14 15">Phenyalanyltransferase</fullName>
    </alternativeName>
</protein>
<evidence type="ECO:0000313" key="17">
    <source>
        <dbReference type="Proteomes" id="UP000199228"/>
    </source>
</evidence>
<evidence type="ECO:0000256" key="7">
    <source>
        <dbReference type="ARBA" id="ARBA00051538"/>
    </source>
</evidence>
<accession>A0A1G6AUI2</accession>
<sequence length="218" mass="25370">MRPIYQLTEEISFPKSELAREDGLLAFGGDLKLERLLLAYSNGIFPWYNPGEEILWWCPRQRFIIRPSKIHISKSMKKFMKHHKVQVQINRDFADTMHRCRLKREHEKDGTWIGDDMEAAYGLLHKIGYAMSIDAFVDDELAGGLYGVVIGKCFFGESMFSESVNGSKLALIYLAQILEDNDFLMIDCQFHTDHLESMGGEYVEWEEYKGMLREGIKW</sequence>
<dbReference type="InterPro" id="IPR042221">
    <property type="entry name" value="Leu/Phe-tRNA_Trfase_N"/>
</dbReference>
<dbReference type="FunFam" id="3.30.70.3550:FF:000001">
    <property type="entry name" value="Leucyl/phenylalanyl-tRNA--protein transferase"/>
    <property type="match status" value="1"/>
</dbReference>